<feature type="compositionally biased region" description="Basic residues" evidence="1">
    <location>
        <begin position="91"/>
        <end position="103"/>
    </location>
</feature>
<comment type="caution">
    <text evidence="2">The sequence shown here is derived from an EMBL/GenBank/DDBJ whole genome shotgun (WGS) entry which is preliminary data.</text>
</comment>
<keyword evidence="3" id="KW-1185">Reference proteome</keyword>
<name>A0AA88R4E5_9ASTE</name>
<reference evidence="2" key="1">
    <citation type="submission" date="2022-12" db="EMBL/GenBank/DDBJ databases">
        <title>Draft genome assemblies for two species of Escallonia (Escalloniales).</title>
        <authorList>
            <person name="Chanderbali A."/>
            <person name="Dervinis C."/>
            <person name="Anghel I."/>
            <person name="Soltis D."/>
            <person name="Soltis P."/>
            <person name="Zapata F."/>
        </authorList>
    </citation>
    <scope>NUCLEOTIDE SEQUENCE</scope>
    <source>
        <strain evidence="2">UCBG92.1500</strain>
        <tissue evidence="2">Leaf</tissue>
    </source>
</reference>
<evidence type="ECO:0000313" key="3">
    <source>
        <dbReference type="Proteomes" id="UP001187471"/>
    </source>
</evidence>
<gene>
    <name evidence="2" type="ORF">RJ640_019142</name>
</gene>
<accession>A0AA88R4E5</accession>
<dbReference type="EMBL" id="JAVXUO010001480">
    <property type="protein sequence ID" value="KAK2981922.1"/>
    <property type="molecule type" value="Genomic_DNA"/>
</dbReference>
<sequence length="229" mass="24910">MAGASQGSAASATYDSLPQGISARRSQSATPPPPPPAQCSISTRRWKSSAEAATRFCPHSKPWTGRTIRSRLFGGAATWKPSSSPTSAPARGRRLRRSPRLGLRRGPSLARGVSTPRFAGVCSSRRPTRTQTRLYSASFIEDLREVVAHVSSRYPNANLYAASWILIHGAVSLGNPFNLVIADEASIRALTMFMTGLLRMVYAKFSRSQSLQSYELNWIRGALKSKSIS</sequence>
<feature type="region of interest" description="Disordered" evidence="1">
    <location>
        <begin position="74"/>
        <end position="107"/>
    </location>
</feature>
<dbReference type="AlphaFoldDB" id="A0AA88R4E5"/>
<feature type="region of interest" description="Disordered" evidence="1">
    <location>
        <begin position="1"/>
        <end position="45"/>
    </location>
</feature>
<protein>
    <submittedName>
        <fullName evidence="2">Uncharacterized protein</fullName>
    </submittedName>
</protein>
<dbReference type="Proteomes" id="UP001187471">
    <property type="component" value="Unassembled WGS sequence"/>
</dbReference>
<feature type="compositionally biased region" description="Low complexity" evidence="1">
    <location>
        <begin position="1"/>
        <end position="12"/>
    </location>
</feature>
<proteinExistence type="predicted"/>
<organism evidence="2 3">
    <name type="scientific">Escallonia rubra</name>
    <dbReference type="NCBI Taxonomy" id="112253"/>
    <lineage>
        <taxon>Eukaryota</taxon>
        <taxon>Viridiplantae</taxon>
        <taxon>Streptophyta</taxon>
        <taxon>Embryophyta</taxon>
        <taxon>Tracheophyta</taxon>
        <taxon>Spermatophyta</taxon>
        <taxon>Magnoliopsida</taxon>
        <taxon>eudicotyledons</taxon>
        <taxon>Gunneridae</taxon>
        <taxon>Pentapetalae</taxon>
        <taxon>asterids</taxon>
        <taxon>campanulids</taxon>
        <taxon>Escalloniales</taxon>
        <taxon>Escalloniaceae</taxon>
        <taxon>Escallonia</taxon>
    </lineage>
</organism>
<evidence type="ECO:0000256" key="1">
    <source>
        <dbReference type="SAM" id="MobiDB-lite"/>
    </source>
</evidence>
<evidence type="ECO:0000313" key="2">
    <source>
        <dbReference type="EMBL" id="KAK2981922.1"/>
    </source>
</evidence>